<name>A0A0G3WHJ5_9BACT</name>
<dbReference type="EMBL" id="CP009498">
    <property type="protein sequence ID" value="AKL98101.1"/>
    <property type="molecule type" value="Genomic_DNA"/>
</dbReference>
<keyword evidence="2" id="KW-1185">Reference proteome</keyword>
<dbReference type="SUPFAM" id="SSF88659">
    <property type="entry name" value="Sigma3 and sigma4 domains of RNA polymerase sigma factors"/>
    <property type="match status" value="1"/>
</dbReference>
<organism evidence="1 2">
    <name type="scientific">Endomicrobium proavitum</name>
    <dbReference type="NCBI Taxonomy" id="1408281"/>
    <lineage>
        <taxon>Bacteria</taxon>
        <taxon>Pseudomonadati</taxon>
        <taxon>Elusimicrobiota</taxon>
        <taxon>Endomicrobiia</taxon>
        <taxon>Endomicrobiales</taxon>
        <taxon>Endomicrobiaceae</taxon>
        <taxon>Endomicrobium</taxon>
    </lineage>
</organism>
<dbReference type="AlphaFoldDB" id="A0A0G3WHJ5"/>
<protein>
    <recommendedName>
        <fullName evidence="3">RNA polymerase sigma factor 70 region 4 type 2 domain-containing protein</fullName>
    </recommendedName>
</protein>
<dbReference type="STRING" id="1408281.Epro_0722"/>
<reference evidence="1 2" key="1">
    <citation type="submission" date="2014-09" db="EMBL/GenBank/DDBJ databases">
        <title>Complete genome sequence of Endomicrobium proavitum.</title>
        <authorList>
            <person name="Zheng H."/>
        </authorList>
    </citation>
    <scope>NUCLEOTIDE SEQUENCE [LARGE SCALE GENOMIC DNA]</scope>
    <source>
        <strain evidence="1 2">Rsa215</strain>
    </source>
</reference>
<gene>
    <name evidence="1" type="ORF">Epro_0722</name>
</gene>
<dbReference type="OrthoDB" id="9795666at2"/>
<proteinExistence type="predicted"/>
<evidence type="ECO:0000313" key="1">
    <source>
        <dbReference type="EMBL" id="AKL98101.1"/>
    </source>
</evidence>
<accession>A0A0G3WHJ5</accession>
<dbReference type="Proteomes" id="UP000035337">
    <property type="component" value="Chromosome"/>
</dbReference>
<dbReference type="RefSeq" id="WP_052570644.1">
    <property type="nucleotide sequence ID" value="NZ_CP009498.1"/>
</dbReference>
<dbReference type="KEGG" id="epo:Epro_0722"/>
<sequence>MKQIKQNKNDIHSLALSLVYDDKKAKKLTKKTFKKVSKRLFSDERQLKLALYKRLLKYVGRFSVKKKKCLGSDFICLAKKNFKIFDKKVFVLKYEHGFNIEDISEVLNAKESEIKKSLFYTTEKIAAVLEEKNEMP</sequence>
<evidence type="ECO:0000313" key="2">
    <source>
        <dbReference type="Proteomes" id="UP000035337"/>
    </source>
</evidence>
<dbReference type="InterPro" id="IPR013324">
    <property type="entry name" value="RNA_pol_sigma_r3/r4-like"/>
</dbReference>
<evidence type="ECO:0008006" key="3">
    <source>
        <dbReference type="Google" id="ProtNLM"/>
    </source>
</evidence>